<comment type="subcellular location">
    <subcellularLocation>
        <location evidence="1">Cell membrane</location>
        <topology evidence="1">Peripheral membrane protein</topology>
    </subcellularLocation>
</comment>
<name>A0A369L8E2_9ACTN</name>
<dbReference type="Gene3D" id="3.40.50.300">
    <property type="entry name" value="P-loop containing nucleotide triphosphate hydrolases"/>
    <property type="match status" value="1"/>
</dbReference>
<keyword evidence="12" id="KW-1185">Reference proteome</keyword>
<protein>
    <submittedName>
        <fullName evidence="11">ABC transporter ATP-binding protein</fullName>
    </submittedName>
</protein>
<dbReference type="EMBL" id="PPTP01000006">
    <property type="protein sequence ID" value="RDB54999.1"/>
    <property type="molecule type" value="Genomic_DNA"/>
</dbReference>
<dbReference type="InterPro" id="IPR027417">
    <property type="entry name" value="P-loop_NTPase"/>
</dbReference>
<keyword evidence="2" id="KW-0813">Transport</keyword>
<evidence type="ECO:0000313" key="12">
    <source>
        <dbReference type="Proteomes" id="UP000253792"/>
    </source>
</evidence>
<dbReference type="Proteomes" id="UP000253792">
    <property type="component" value="Unassembled WGS sequence"/>
</dbReference>
<accession>A0A369L8E2</accession>
<keyword evidence="6 11" id="KW-0067">ATP-binding</keyword>
<evidence type="ECO:0000256" key="1">
    <source>
        <dbReference type="ARBA" id="ARBA00004202"/>
    </source>
</evidence>
<dbReference type="GO" id="GO:0006826">
    <property type="term" value="P:iron ion transport"/>
    <property type="evidence" value="ECO:0007669"/>
    <property type="project" value="UniProtKB-KW"/>
</dbReference>
<feature type="domain" description="ABC transporter" evidence="10">
    <location>
        <begin position="4"/>
        <end position="238"/>
    </location>
</feature>
<gene>
    <name evidence="11" type="ORF">C1880_07130</name>
</gene>
<dbReference type="FunFam" id="3.40.50.300:FF:000134">
    <property type="entry name" value="Iron-enterobactin ABC transporter ATP-binding protein"/>
    <property type="match status" value="1"/>
</dbReference>
<dbReference type="PANTHER" id="PTHR42771:SF2">
    <property type="entry name" value="IRON(3+)-HYDROXAMATE IMPORT ATP-BINDING PROTEIN FHUC"/>
    <property type="match status" value="1"/>
</dbReference>
<dbReference type="PROSITE" id="PS50893">
    <property type="entry name" value="ABC_TRANSPORTER_2"/>
    <property type="match status" value="1"/>
</dbReference>
<dbReference type="AlphaFoldDB" id="A0A369L8E2"/>
<evidence type="ECO:0000256" key="9">
    <source>
        <dbReference type="ARBA" id="ARBA00023136"/>
    </source>
</evidence>
<evidence type="ECO:0000256" key="4">
    <source>
        <dbReference type="ARBA" id="ARBA00022496"/>
    </source>
</evidence>
<dbReference type="InterPro" id="IPR003439">
    <property type="entry name" value="ABC_transporter-like_ATP-bd"/>
</dbReference>
<proteinExistence type="predicted"/>
<dbReference type="SUPFAM" id="SSF52540">
    <property type="entry name" value="P-loop containing nucleoside triphosphate hydrolases"/>
    <property type="match status" value="1"/>
</dbReference>
<keyword evidence="8" id="KW-0406">Ion transport</keyword>
<dbReference type="PANTHER" id="PTHR42771">
    <property type="entry name" value="IRON(3+)-HYDROXAMATE IMPORT ATP-BINDING PROTEIN FHUC"/>
    <property type="match status" value="1"/>
</dbReference>
<dbReference type="CDD" id="cd03214">
    <property type="entry name" value="ABC_Iron-Siderophores_B12_Hemin"/>
    <property type="match status" value="1"/>
</dbReference>
<reference evidence="11 12" key="1">
    <citation type="journal article" date="2018" name="Elife">
        <title>Discovery and characterization of a prevalent human gut bacterial enzyme sufficient for the inactivation of a family of plant toxins.</title>
        <authorList>
            <person name="Koppel N."/>
            <person name="Bisanz J.E."/>
            <person name="Pandelia M.E."/>
            <person name="Turnbaugh P.J."/>
            <person name="Balskus E.P."/>
        </authorList>
    </citation>
    <scope>NUCLEOTIDE SEQUENCE [LARGE SCALE GENOMIC DNA]</scope>
    <source>
        <strain evidence="12">anaerobia AP69FAA</strain>
    </source>
</reference>
<dbReference type="OrthoDB" id="5296765at2"/>
<keyword evidence="3" id="KW-1003">Cell membrane</keyword>
<dbReference type="GO" id="GO:0016887">
    <property type="term" value="F:ATP hydrolysis activity"/>
    <property type="evidence" value="ECO:0007669"/>
    <property type="project" value="InterPro"/>
</dbReference>
<dbReference type="InterPro" id="IPR051535">
    <property type="entry name" value="Siderophore_ABC-ATPase"/>
</dbReference>
<evidence type="ECO:0000256" key="5">
    <source>
        <dbReference type="ARBA" id="ARBA00022741"/>
    </source>
</evidence>
<dbReference type="SMART" id="SM00382">
    <property type="entry name" value="AAA"/>
    <property type="match status" value="1"/>
</dbReference>
<evidence type="ECO:0000256" key="3">
    <source>
        <dbReference type="ARBA" id="ARBA00022475"/>
    </source>
</evidence>
<dbReference type="GO" id="GO:0005886">
    <property type="term" value="C:plasma membrane"/>
    <property type="evidence" value="ECO:0007669"/>
    <property type="project" value="UniProtKB-SubCell"/>
</dbReference>
<organism evidence="11 12">
    <name type="scientific">Senegalimassilia anaerobia</name>
    <dbReference type="NCBI Taxonomy" id="1473216"/>
    <lineage>
        <taxon>Bacteria</taxon>
        <taxon>Bacillati</taxon>
        <taxon>Actinomycetota</taxon>
        <taxon>Coriobacteriia</taxon>
        <taxon>Coriobacteriales</taxon>
        <taxon>Coriobacteriaceae</taxon>
        <taxon>Senegalimassilia</taxon>
    </lineage>
</organism>
<dbReference type="RefSeq" id="WP_114620874.1">
    <property type="nucleotide sequence ID" value="NZ_PPTP01000006.1"/>
</dbReference>
<keyword evidence="9" id="KW-0472">Membrane</keyword>
<evidence type="ECO:0000256" key="7">
    <source>
        <dbReference type="ARBA" id="ARBA00023004"/>
    </source>
</evidence>
<dbReference type="STRING" id="1034345.GCA_000236865_01841"/>
<keyword evidence="5" id="KW-0547">Nucleotide-binding</keyword>
<keyword evidence="7" id="KW-0408">Iron</keyword>
<dbReference type="InterPro" id="IPR003593">
    <property type="entry name" value="AAA+_ATPase"/>
</dbReference>
<evidence type="ECO:0000313" key="11">
    <source>
        <dbReference type="EMBL" id="RDB54999.1"/>
    </source>
</evidence>
<dbReference type="InterPro" id="IPR017871">
    <property type="entry name" value="ABC_transporter-like_CS"/>
</dbReference>
<sequence length="257" mass="27886">MGDLEFDDVVFGYGGSLLFDGFSASFPTGSISCIVGPNGCGKSTLAKLAMGMVKPTSGRVRIAGRDASSLAARERARLLGVLVQQQEAPMMTVRELVMCGRFPCCGSFSRLSREDEERIDEALLLAGVSELRDRSLQSLSGGQRQRVRVAMVLAQDTPIVLFDEPTSFMDVAACFDMVRLIRQVRRRGKTVIAVIHDLNLALSVADQVFVMERGRLAAQGKPADGCVRAAIEQSFGVRLEHVQTGCGTAWVPFESHE</sequence>
<evidence type="ECO:0000256" key="6">
    <source>
        <dbReference type="ARBA" id="ARBA00022840"/>
    </source>
</evidence>
<dbReference type="GO" id="GO:0005524">
    <property type="term" value="F:ATP binding"/>
    <property type="evidence" value="ECO:0007669"/>
    <property type="project" value="UniProtKB-KW"/>
</dbReference>
<comment type="caution">
    <text evidence="11">The sequence shown here is derived from an EMBL/GenBank/DDBJ whole genome shotgun (WGS) entry which is preliminary data.</text>
</comment>
<keyword evidence="4" id="KW-0410">Iron transport</keyword>
<evidence type="ECO:0000259" key="10">
    <source>
        <dbReference type="PROSITE" id="PS50893"/>
    </source>
</evidence>
<evidence type="ECO:0000256" key="8">
    <source>
        <dbReference type="ARBA" id="ARBA00023065"/>
    </source>
</evidence>
<dbReference type="Pfam" id="PF00005">
    <property type="entry name" value="ABC_tran"/>
    <property type="match status" value="1"/>
</dbReference>
<evidence type="ECO:0000256" key="2">
    <source>
        <dbReference type="ARBA" id="ARBA00022448"/>
    </source>
</evidence>
<dbReference type="PROSITE" id="PS00211">
    <property type="entry name" value="ABC_TRANSPORTER_1"/>
    <property type="match status" value="1"/>
</dbReference>